<sequence>MLLVDLAIIRLFMQLQKVENLRALNLLVLLVHLNLLAVINQDPFQAEVNQVQVAALVQAVVRVHRLRAQAVDQNHQLAVTNQDPFQTQSQTQAAVQVHQAVVQVVQPPLGLSIIADLKNPIYQYRYLSLEEAVTLAIAAHSLDIVHHLVW</sequence>
<evidence type="ECO:0008006" key="3">
    <source>
        <dbReference type="Google" id="ProtNLM"/>
    </source>
</evidence>
<protein>
    <recommendedName>
        <fullName evidence="3">Secreted protein</fullName>
    </recommendedName>
</protein>
<evidence type="ECO:0000313" key="1">
    <source>
        <dbReference type="EMBL" id="GFZ31179.1"/>
    </source>
</evidence>
<evidence type="ECO:0000313" key="2">
    <source>
        <dbReference type="Proteomes" id="UP000663802"/>
    </source>
</evidence>
<dbReference type="Proteomes" id="UP000663802">
    <property type="component" value="Unassembled WGS sequence"/>
</dbReference>
<proteinExistence type="predicted"/>
<dbReference type="EMBL" id="BMBA01000001">
    <property type="protein sequence ID" value="GFZ31179.1"/>
    <property type="molecule type" value="Genomic_DNA"/>
</dbReference>
<keyword evidence="2" id="KW-1185">Reference proteome</keyword>
<gene>
    <name evidence="1" type="ORF">CSC2_17050</name>
</gene>
<name>A0ABQ1E8U5_9CLOT</name>
<comment type="caution">
    <text evidence="1">The sequence shown here is derived from an EMBL/GenBank/DDBJ whole genome shotgun (WGS) entry which is preliminary data.</text>
</comment>
<reference evidence="1 2" key="1">
    <citation type="journal article" date="2021" name="Int. J. Syst. Evol. Microbiol.">
        <title>Clostridium zeae sp. nov., isolated from corn silage.</title>
        <authorList>
            <person name="Kobayashi H."/>
            <person name="Tanizawa Y."/>
            <person name="Yagura M."/>
            <person name="Sakamoto M."/>
            <person name="Ohkuma M."/>
            <person name="Tohno M."/>
        </authorList>
    </citation>
    <scope>NUCLEOTIDE SEQUENCE [LARGE SCALE GENOMIC DNA]</scope>
    <source>
        <strain evidence="1 2">CSC2</strain>
    </source>
</reference>
<organism evidence="1 2">
    <name type="scientific">Clostridium zeae</name>
    <dbReference type="NCBI Taxonomy" id="2759022"/>
    <lineage>
        <taxon>Bacteria</taxon>
        <taxon>Bacillati</taxon>
        <taxon>Bacillota</taxon>
        <taxon>Clostridia</taxon>
        <taxon>Eubacteriales</taxon>
        <taxon>Clostridiaceae</taxon>
        <taxon>Clostridium</taxon>
    </lineage>
</organism>
<accession>A0ABQ1E8U5</accession>